<dbReference type="AlphaFoldDB" id="A0A2S8EZ68"/>
<name>A0A2S8EZ68_9BACT</name>
<dbReference type="CDD" id="cd00293">
    <property type="entry name" value="USP-like"/>
    <property type="match status" value="1"/>
</dbReference>
<dbReference type="Gene3D" id="3.40.50.12370">
    <property type="match status" value="1"/>
</dbReference>
<proteinExistence type="predicted"/>
<dbReference type="Proteomes" id="UP000240009">
    <property type="component" value="Unassembled WGS sequence"/>
</dbReference>
<dbReference type="SUPFAM" id="SSF52402">
    <property type="entry name" value="Adenine nucleotide alpha hydrolases-like"/>
    <property type="match status" value="2"/>
</dbReference>
<evidence type="ECO:0000313" key="2">
    <source>
        <dbReference type="EMBL" id="PQO25198.1"/>
    </source>
</evidence>
<sequence>MILSDRRGYTVLKRVLLHLSGSFGADQVIELGARISHRTSARLRGLSTLDTSGLQNAGHLDSAAYAVSESHRIAHAERRQRISHQQMEQVGQRYQIDFDTLGIEGNPIQSLVREAQYHDLLITRSADHARQLPGELNAPELIELVVQSRQPVYISRGSNTNPNRFLLVYDGSESSARVIRTFLTQKPVRSAHCRLLGVGAAADPSSKLLNSMRDYCEARHADLEVGRLAGSPRKVLIPYARKWAPDVVVMGVPRVTGLWRRIRGHVALDFLHHTQFDLYLMG</sequence>
<organism evidence="2 3">
    <name type="scientific">Blastopirellula marina</name>
    <dbReference type="NCBI Taxonomy" id="124"/>
    <lineage>
        <taxon>Bacteria</taxon>
        <taxon>Pseudomonadati</taxon>
        <taxon>Planctomycetota</taxon>
        <taxon>Planctomycetia</taxon>
        <taxon>Pirellulales</taxon>
        <taxon>Pirellulaceae</taxon>
        <taxon>Blastopirellula</taxon>
    </lineage>
</organism>
<dbReference type="EMBL" id="PUIA01000085">
    <property type="protein sequence ID" value="PQO25198.1"/>
    <property type="molecule type" value="Genomic_DNA"/>
</dbReference>
<gene>
    <name evidence="2" type="ORF">C5Y96_25160</name>
</gene>
<reference evidence="2 3" key="1">
    <citation type="submission" date="2018-02" db="EMBL/GenBank/DDBJ databases">
        <title>Comparative genomes isolates from brazilian mangrove.</title>
        <authorList>
            <person name="Araujo J.E."/>
            <person name="Taketani R.G."/>
            <person name="Silva M.C.P."/>
            <person name="Loureco M.V."/>
            <person name="Andreote F.D."/>
        </authorList>
    </citation>
    <scope>NUCLEOTIDE SEQUENCE [LARGE SCALE GENOMIC DNA]</scope>
    <source>
        <strain evidence="2 3">HEX-2 MGV</strain>
    </source>
</reference>
<feature type="domain" description="UspA" evidence="1">
    <location>
        <begin position="212"/>
        <end position="277"/>
    </location>
</feature>
<protein>
    <recommendedName>
        <fullName evidence="1">UspA domain-containing protein</fullName>
    </recommendedName>
</protein>
<dbReference type="InterPro" id="IPR006016">
    <property type="entry name" value="UspA"/>
</dbReference>
<accession>A0A2S8EZ68</accession>
<dbReference type="Pfam" id="PF00582">
    <property type="entry name" value="Usp"/>
    <property type="match status" value="1"/>
</dbReference>
<evidence type="ECO:0000259" key="1">
    <source>
        <dbReference type="Pfam" id="PF00582"/>
    </source>
</evidence>
<comment type="caution">
    <text evidence="2">The sequence shown here is derived from an EMBL/GenBank/DDBJ whole genome shotgun (WGS) entry which is preliminary data.</text>
</comment>
<evidence type="ECO:0000313" key="3">
    <source>
        <dbReference type="Proteomes" id="UP000240009"/>
    </source>
</evidence>